<comment type="function">
    <text evidence="12">Prenylcysteine oxidase that cleaves the thioether bond of prenyl-L-cysteines, such as farnesylcysteine and geranylgeranylcysteine. Only active against free prenylcysteines and not prenylcysteine residues within prenylated proteins or peptides. Involved in the final step in the degradation of prenylated proteins, by degrading prenylcysteines after the protein has been degraded.</text>
</comment>
<accession>A0A9J8CU89</accession>
<evidence type="ECO:0000256" key="12">
    <source>
        <dbReference type="ARBA" id="ARBA00045287"/>
    </source>
</evidence>
<evidence type="ECO:0000256" key="2">
    <source>
        <dbReference type="ARBA" id="ARBA00004371"/>
    </source>
</evidence>
<evidence type="ECO:0000256" key="15">
    <source>
        <dbReference type="ARBA" id="ARBA00049343"/>
    </source>
</evidence>
<dbReference type="GO" id="GO:0030328">
    <property type="term" value="P:prenylcysteine catabolic process"/>
    <property type="evidence" value="ECO:0007669"/>
    <property type="project" value="UniProtKB-UniRule"/>
</dbReference>
<feature type="chain" id="PRO_5039923633" description="Prenylcysteine oxidase 1" evidence="17">
    <location>
        <begin position="26"/>
        <end position="517"/>
    </location>
</feature>
<evidence type="ECO:0000256" key="11">
    <source>
        <dbReference type="ARBA" id="ARBA00040608"/>
    </source>
</evidence>
<evidence type="ECO:0000256" key="9">
    <source>
        <dbReference type="ARBA" id="ARBA00023228"/>
    </source>
</evidence>
<dbReference type="Pfam" id="PF13450">
    <property type="entry name" value="NAD_binding_8"/>
    <property type="match status" value="1"/>
</dbReference>
<keyword evidence="6 16" id="KW-0274">FAD</keyword>
<dbReference type="InterPro" id="IPR036188">
    <property type="entry name" value="FAD/NAD-bd_sf"/>
</dbReference>
<evidence type="ECO:0000256" key="4">
    <source>
        <dbReference type="ARBA" id="ARBA00022630"/>
    </source>
</evidence>
<dbReference type="AlphaFoldDB" id="A0A9J8CU89"/>
<evidence type="ECO:0000256" key="16">
    <source>
        <dbReference type="PIRNR" id="PIRNR036292"/>
    </source>
</evidence>
<dbReference type="PANTHER" id="PTHR15944:SF3">
    <property type="entry name" value="PRENYLCYSTEINE OXIDASE 1"/>
    <property type="match status" value="1"/>
</dbReference>
<dbReference type="PANTHER" id="PTHR15944">
    <property type="entry name" value="FARNESYLCYSTEINE LYASE"/>
    <property type="match status" value="1"/>
</dbReference>
<dbReference type="InterPro" id="IPR017046">
    <property type="entry name" value="Prenylcysteine_Oxase1"/>
</dbReference>
<comment type="cofactor">
    <cofactor evidence="1 16">
        <name>FAD</name>
        <dbReference type="ChEBI" id="CHEBI:57692"/>
    </cofactor>
</comment>
<comment type="subcellular location">
    <subcellularLocation>
        <location evidence="2">Lysosome</location>
    </subcellularLocation>
</comment>
<feature type="domain" description="Prenylcysteine lyase" evidence="18">
    <location>
        <begin position="128"/>
        <end position="506"/>
    </location>
</feature>
<dbReference type="SUPFAM" id="SSF51905">
    <property type="entry name" value="FAD/NAD(P)-binding domain"/>
    <property type="match status" value="1"/>
</dbReference>
<evidence type="ECO:0000256" key="7">
    <source>
        <dbReference type="ARBA" id="ARBA00023002"/>
    </source>
</evidence>
<keyword evidence="4 16" id="KW-0285">Flavoprotein</keyword>
<evidence type="ECO:0000256" key="8">
    <source>
        <dbReference type="ARBA" id="ARBA00023180"/>
    </source>
</evidence>
<feature type="signal peptide" evidence="17">
    <location>
        <begin position="1"/>
        <end position="25"/>
    </location>
</feature>
<evidence type="ECO:0000256" key="13">
    <source>
        <dbReference type="ARBA" id="ARBA00047616"/>
    </source>
</evidence>
<dbReference type="Ensembl" id="ENSCCRT00000183222.1">
    <property type="protein sequence ID" value="ENSCCRP00000168715.1"/>
    <property type="gene ID" value="ENSCCRG00000006643.2"/>
</dbReference>
<dbReference type="GO" id="GO:0030327">
    <property type="term" value="P:prenylated protein catabolic process"/>
    <property type="evidence" value="ECO:0007669"/>
    <property type="project" value="TreeGrafter"/>
</dbReference>
<dbReference type="Proteomes" id="UP001108240">
    <property type="component" value="Unplaced"/>
</dbReference>
<evidence type="ECO:0000256" key="1">
    <source>
        <dbReference type="ARBA" id="ARBA00001974"/>
    </source>
</evidence>
<reference evidence="19" key="1">
    <citation type="submission" date="2025-08" db="UniProtKB">
        <authorList>
            <consortium name="Ensembl"/>
        </authorList>
    </citation>
    <scope>IDENTIFICATION</scope>
</reference>
<proteinExistence type="inferred from homology"/>
<evidence type="ECO:0000259" key="18">
    <source>
        <dbReference type="Pfam" id="PF07156"/>
    </source>
</evidence>
<dbReference type="GeneTree" id="ENSGT00390000011206"/>
<sequence length="517" mass="57602">MALRHLSVKTLFFLGLCQVGRRGFASSPEVREAPKKIAIIGGGIGGTAAGFFLRQEFGPAVKIDVFEAGTVGGRLATENIGGHEYETGGSVIHPLNLHMKHFLDKLSLSPRADVSSKVAIFDGKELTFEESDWFIVNFIRMLWRYGFNSIRMHMWVEGILDKFMRIYQYQQYGYSFSSVEKLLHAMGGDGFLTLFNQTLEEAMLAEGFSQVFLNDVVTPVTRVNYGQSVQISAFAGAVALAGADSGLWAVDGGNKMVCSGLLYHSKAELVPARATTISMKMRPSKTGTVHLEHYNSASNFYEVNYVGESGAAHSMYDIVVVATPLHQGMSDISFSGFSPPIPSHFPGRYHQTVATLVHGLLNVSYLGTTEKPEDFYVSEVLTLENKASEINSLSSLNPVKIPKGYSPSPASQRKVWKIFSSQPLSQQHLQQIFLSWDSVFEKRWLAYPSYSPPNRRTPPFILHDRLYYLNAVEWAASAMEMSAISARNLALLAHHRWYEQTDKINQEDLDTRLRGEL</sequence>
<evidence type="ECO:0000256" key="17">
    <source>
        <dbReference type="SAM" id="SignalP"/>
    </source>
</evidence>
<evidence type="ECO:0000256" key="14">
    <source>
        <dbReference type="ARBA" id="ARBA00048495"/>
    </source>
</evidence>
<keyword evidence="5 17" id="KW-0732">Signal</keyword>
<comment type="catalytic activity">
    <reaction evidence="14">
        <text>an S-polyprenyl-L-cysteine + O2 + H2O = a polyprenal + L-cysteine + H2O2</text>
        <dbReference type="Rhea" id="RHEA:53892"/>
        <dbReference type="Rhea" id="RHEA-COMP:13675"/>
        <dbReference type="Rhea" id="RHEA-COMP:13676"/>
        <dbReference type="ChEBI" id="CHEBI:15377"/>
        <dbReference type="ChEBI" id="CHEBI:15379"/>
        <dbReference type="ChEBI" id="CHEBI:16240"/>
        <dbReference type="ChEBI" id="CHEBI:35235"/>
        <dbReference type="ChEBI" id="CHEBI:137934"/>
        <dbReference type="ChEBI" id="CHEBI:137935"/>
        <dbReference type="EC" id="1.8.3.5"/>
    </reaction>
    <physiologicalReaction direction="left-to-right" evidence="14">
        <dbReference type="Rhea" id="RHEA:53893"/>
    </physiologicalReaction>
</comment>
<keyword evidence="20" id="KW-1185">Reference proteome</keyword>
<dbReference type="FunFam" id="3.50.50.60:FF:000081">
    <property type="entry name" value="prenylcysteine oxidase 1"/>
    <property type="match status" value="1"/>
</dbReference>
<keyword evidence="9" id="KW-0458">Lysosome</keyword>
<dbReference type="InterPro" id="IPR010795">
    <property type="entry name" value="Prenylcys_lyase"/>
</dbReference>
<comment type="similarity">
    <text evidence="3 16">Belongs to the prenylcysteine oxidase family.</text>
</comment>
<evidence type="ECO:0000256" key="5">
    <source>
        <dbReference type="ARBA" id="ARBA00022729"/>
    </source>
</evidence>
<protein>
    <recommendedName>
        <fullName evidence="11">Prenylcysteine oxidase 1</fullName>
        <ecNumber evidence="10">1.8.3.5</ecNumber>
    </recommendedName>
</protein>
<comment type="catalytic activity">
    <reaction evidence="15">
        <text>[(2E,6E,10E)-geranylgeranyl]-L-cysteine + O2 + H2O = (2E,6E,10E)-geranylgeranial + L-cysteine + H2O2</text>
        <dbReference type="Rhea" id="RHEA:70407"/>
        <dbReference type="ChEBI" id="CHEBI:15377"/>
        <dbReference type="ChEBI" id="CHEBI:15379"/>
        <dbReference type="ChEBI" id="CHEBI:16240"/>
        <dbReference type="ChEBI" id="CHEBI:35235"/>
        <dbReference type="ChEBI" id="CHEBI:189549"/>
        <dbReference type="ChEBI" id="CHEBI:189554"/>
        <dbReference type="EC" id="1.8.3.5"/>
    </reaction>
    <physiologicalReaction direction="left-to-right" evidence="15">
        <dbReference type="Rhea" id="RHEA:70408"/>
    </physiologicalReaction>
</comment>
<reference evidence="19" key="2">
    <citation type="submission" date="2025-09" db="UniProtKB">
        <authorList>
            <consortium name="Ensembl"/>
        </authorList>
    </citation>
    <scope>IDENTIFICATION</scope>
</reference>
<comment type="catalytic activity">
    <reaction evidence="13">
        <text>S-(2E,6E)-farnesyl-L-cysteine + O2 + H2O = (2E,6E)-farnesal + L-cysteine + H2O2</text>
        <dbReference type="Rhea" id="RHEA:30231"/>
        <dbReference type="ChEBI" id="CHEBI:15377"/>
        <dbReference type="ChEBI" id="CHEBI:15379"/>
        <dbReference type="ChEBI" id="CHEBI:15894"/>
        <dbReference type="ChEBI" id="CHEBI:16240"/>
        <dbReference type="ChEBI" id="CHEBI:35235"/>
        <dbReference type="ChEBI" id="CHEBI:62141"/>
        <dbReference type="EC" id="1.8.3.5"/>
    </reaction>
    <physiologicalReaction direction="left-to-right" evidence="13">
        <dbReference type="Rhea" id="RHEA:30232"/>
    </physiologicalReaction>
</comment>
<dbReference type="GO" id="GO:0005764">
    <property type="term" value="C:lysosome"/>
    <property type="evidence" value="ECO:0007669"/>
    <property type="project" value="UniProtKB-SubCell"/>
</dbReference>
<dbReference type="GO" id="GO:0001735">
    <property type="term" value="F:prenylcysteine oxidase activity"/>
    <property type="evidence" value="ECO:0007669"/>
    <property type="project" value="UniProtKB-UniRule"/>
</dbReference>
<keyword evidence="7 16" id="KW-0560">Oxidoreductase</keyword>
<evidence type="ECO:0000256" key="10">
    <source>
        <dbReference type="ARBA" id="ARBA00039077"/>
    </source>
</evidence>
<evidence type="ECO:0000313" key="20">
    <source>
        <dbReference type="Proteomes" id="UP001108240"/>
    </source>
</evidence>
<keyword evidence="8" id="KW-0325">Glycoprotein</keyword>
<name>A0A9J8CU89_CYPCA</name>
<dbReference type="PIRSF" id="PIRSF036292">
    <property type="entry name" value="Prenylcysteine_oxidase"/>
    <property type="match status" value="1"/>
</dbReference>
<dbReference type="OMA" id="SIGIWDG"/>
<dbReference type="Gene3D" id="3.50.50.60">
    <property type="entry name" value="FAD/NAD(P)-binding domain"/>
    <property type="match status" value="1"/>
</dbReference>
<evidence type="ECO:0000256" key="6">
    <source>
        <dbReference type="ARBA" id="ARBA00022827"/>
    </source>
</evidence>
<evidence type="ECO:0000313" key="19">
    <source>
        <dbReference type="Ensembl" id="ENSCCRP00000168715.1"/>
    </source>
</evidence>
<organism evidence="19 20">
    <name type="scientific">Cyprinus carpio carpio</name>
    <dbReference type="NCBI Taxonomy" id="630221"/>
    <lineage>
        <taxon>Eukaryota</taxon>
        <taxon>Metazoa</taxon>
        <taxon>Chordata</taxon>
        <taxon>Craniata</taxon>
        <taxon>Vertebrata</taxon>
        <taxon>Euteleostomi</taxon>
        <taxon>Actinopterygii</taxon>
        <taxon>Neopterygii</taxon>
        <taxon>Teleostei</taxon>
        <taxon>Ostariophysi</taxon>
        <taxon>Cypriniformes</taxon>
        <taxon>Cyprinidae</taxon>
        <taxon>Cyprininae</taxon>
        <taxon>Cyprinus</taxon>
    </lineage>
</organism>
<dbReference type="EC" id="1.8.3.5" evidence="10"/>
<dbReference type="Pfam" id="PF07156">
    <property type="entry name" value="Prenylcys_lyase"/>
    <property type="match status" value="1"/>
</dbReference>
<evidence type="ECO:0000256" key="3">
    <source>
        <dbReference type="ARBA" id="ARBA00009967"/>
    </source>
</evidence>